<dbReference type="SMART" id="SM00066">
    <property type="entry name" value="GAL4"/>
    <property type="match status" value="1"/>
</dbReference>
<evidence type="ECO:0000256" key="4">
    <source>
        <dbReference type="ARBA" id="ARBA00023163"/>
    </source>
</evidence>
<evidence type="ECO:0000256" key="5">
    <source>
        <dbReference type="ARBA" id="ARBA00023242"/>
    </source>
</evidence>
<gene>
    <name evidence="8" type="ORF">D0863_04317</name>
</gene>
<organism evidence="8 9">
    <name type="scientific">Hortaea werneckii</name>
    <name type="common">Black yeast</name>
    <name type="synonym">Cladosporium werneckii</name>
    <dbReference type="NCBI Taxonomy" id="91943"/>
    <lineage>
        <taxon>Eukaryota</taxon>
        <taxon>Fungi</taxon>
        <taxon>Dikarya</taxon>
        <taxon>Ascomycota</taxon>
        <taxon>Pezizomycotina</taxon>
        <taxon>Dothideomycetes</taxon>
        <taxon>Dothideomycetidae</taxon>
        <taxon>Mycosphaerellales</taxon>
        <taxon>Teratosphaeriaceae</taxon>
        <taxon>Hortaea</taxon>
    </lineage>
</organism>
<dbReference type="VEuPathDB" id="FungiDB:BTJ68_04444"/>
<keyword evidence="4" id="KW-0804">Transcription</keyword>
<dbReference type="PROSITE" id="PS50048">
    <property type="entry name" value="ZN2_CY6_FUNGAL_2"/>
    <property type="match status" value="1"/>
</dbReference>
<name>A0A3M7E9J6_HORWE</name>
<dbReference type="CDD" id="cd00067">
    <property type="entry name" value="GAL4"/>
    <property type="match status" value="1"/>
</dbReference>
<dbReference type="GO" id="GO:0006351">
    <property type="term" value="P:DNA-templated transcription"/>
    <property type="evidence" value="ECO:0007669"/>
    <property type="project" value="InterPro"/>
</dbReference>
<dbReference type="CDD" id="cd12148">
    <property type="entry name" value="fungal_TF_MHR"/>
    <property type="match status" value="1"/>
</dbReference>
<dbReference type="PROSITE" id="PS00463">
    <property type="entry name" value="ZN2_CY6_FUNGAL_1"/>
    <property type="match status" value="1"/>
</dbReference>
<dbReference type="InterPro" id="IPR001138">
    <property type="entry name" value="Zn2Cys6_DnaBD"/>
</dbReference>
<dbReference type="PANTHER" id="PTHR47338">
    <property type="entry name" value="ZN(II)2CYS6 TRANSCRIPTION FACTOR (EUROFUNG)-RELATED"/>
    <property type="match status" value="1"/>
</dbReference>
<evidence type="ECO:0000313" key="9">
    <source>
        <dbReference type="Proteomes" id="UP000269276"/>
    </source>
</evidence>
<feature type="compositionally biased region" description="Low complexity" evidence="6">
    <location>
        <begin position="66"/>
        <end position="76"/>
    </location>
</feature>
<dbReference type="EMBL" id="QWIP01000112">
    <property type="protein sequence ID" value="RMY72734.1"/>
    <property type="molecule type" value="Genomic_DNA"/>
</dbReference>
<dbReference type="InterPro" id="IPR007219">
    <property type="entry name" value="XnlR_reg_dom"/>
</dbReference>
<dbReference type="SUPFAM" id="SSF57701">
    <property type="entry name" value="Zn2/Cys6 DNA-binding domain"/>
    <property type="match status" value="1"/>
</dbReference>
<dbReference type="AlphaFoldDB" id="A0A3M7E9J6"/>
<feature type="domain" description="Zn(2)-C6 fungal-type" evidence="7">
    <location>
        <begin position="23"/>
        <end position="53"/>
    </location>
</feature>
<evidence type="ECO:0000313" key="8">
    <source>
        <dbReference type="EMBL" id="RMY72734.1"/>
    </source>
</evidence>
<comment type="subcellular location">
    <subcellularLocation>
        <location evidence="1">Nucleus</location>
    </subcellularLocation>
</comment>
<dbReference type="InterPro" id="IPR036864">
    <property type="entry name" value="Zn2-C6_fun-type_DNA-bd_sf"/>
</dbReference>
<evidence type="ECO:0000256" key="2">
    <source>
        <dbReference type="ARBA" id="ARBA00022723"/>
    </source>
</evidence>
<keyword evidence="3" id="KW-0805">Transcription regulation</keyword>
<proteinExistence type="predicted"/>
<dbReference type="GO" id="GO:0003677">
    <property type="term" value="F:DNA binding"/>
    <property type="evidence" value="ECO:0007669"/>
    <property type="project" value="InterPro"/>
</dbReference>
<comment type="caution">
    <text evidence="8">The sequence shown here is derived from an EMBL/GenBank/DDBJ whole genome shotgun (WGS) entry which is preliminary data.</text>
</comment>
<dbReference type="GO" id="GO:0005634">
    <property type="term" value="C:nucleus"/>
    <property type="evidence" value="ECO:0007669"/>
    <property type="project" value="UniProtKB-SubCell"/>
</dbReference>
<evidence type="ECO:0000256" key="1">
    <source>
        <dbReference type="ARBA" id="ARBA00004123"/>
    </source>
</evidence>
<dbReference type="GO" id="GO:0008270">
    <property type="term" value="F:zinc ion binding"/>
    <property type="evidence" value="ECO:0007669"/>
    <property type="project" value="InterPro"/>
</dbReference>
<keyword evidence="2" id="KW-0479">Metal-binding</keyword>
<sequence length="595" mass="66380">METNENGADSNFAGSGGAHAEQSCVACRRLKRKCSKDLPACSLCTRVGRECEYPSPRSTPDRFHSARPSSSIRNSSVWQTPATGQKALRDQQDTEIRLDSPGQGDGVLPTPTDSASSRRPKESKFASAWYIDSVSARGMDIGSTTDLTWSDIEGVRVNLTMDDTRQIAQHFFRTVHEWFPIGNFRALKLLAKRLGCANAAEVSYMRIHRFLNSNSEVVAADTVGMFVAMHLVSNDTSREHQAETQAVMYRSLKMALLNCEQHGQFTTNYLAALVLTCLYEMAHAVYPAAYFTVGACARTCFSMGLHDKRFATQLGKHVDTWTEAEERRRLWWATLILERYINVGFMFRPISTHIMKPNEIIPASDEDWDRGELAVNPLLVMSIEARTNVAPFARTCQAAHLLGRVSQHTNDHADPSDVDFHFQEADQLQRAASALLAIVQQEYSETESSLRHRHFSAMTLCCSALLALYDIHSCIETEAIESGGRDKGARMELQQLAIDGFKRVSAVTLDLTEEIQQTMATQGLDRISPFVMNALYQAAGTYAWYARENGSASHHGALQKIRDVLALLGSRWRVADDYLELLKDTEFEHGGGCNM</sequence>
<dbReference type="Gene3D" id="4.10.240.10">
    <property type="entry name" value="Zn(2)-C6 fungal-type DNA-binding domain"/>
    <property type="match status" value="1"/>
</dbReference>
<dbReference type="PANTHER" id="PTHR47338:SF20">
    <property type="entry name" value="ZN(II)2CYS6 TRANSCRIPTION FACTOR (EUROFUNG)"/>
    <property type="match status" value="1"/>
</dbReference>
<accession>A0A3M7E9J6</accession>
<dbReference type="GO" id="GO:0000981">
    <property type="term" value="F:DNA-binding transcription factor activity, RNA polymerase II-specific"/>
    <property type="evidence" value="ECO:0007669"/>
    <property type="project" value="InterPro"/>
</dbReference>
<reference evidence="8 9" key="1">
    <citation type="journal article" date="2018" name="BMC Genomics">
        <title>Genomic evidence for intraspecific hybridization in a clonal and extremely halotolerant yeast.</title>
        <authorList>
            <person name="Gostincar C."/>
            <person name="Stajich J.E."/>
            <person name="Zupancic J."/>
            <person name="Zalar P."/>
            <person name="Gunde-Cimerman N."/>
        </authorList>
    </citation>
    <scope>NUCLEOTIDE SEQUENCE [LARGE SCALE GENOMIC DNA]</scope>
    <source>
        <strain evidence="8 9">EXF-2682</strain>
    </source>
</reference>
<dbReference type="InterPro" id="IPR050815">
    <property type="entry name" value="TF_fung"/>
</dbReference>
<dbReference type="Proteomes" id="UP000269276">
    <property type="component" value="Unassembled WGS sequence"/>
</dbReference>
<evidence type="ECO:0000256" key="3">
    <source>
        <dbReference type="ARBA" id="ARBA00023015"/>
    </source>
</evidence>
<keyword evidence="5" id="KW-0539">Nucleus</keyword>
<dbReference type="Pfam" id="PF04082">
    <property type="entry name" value="Fungal_trans"/>
    <property type="match status" value="1"/>
</dbReference>
<dbReference type="OrthoDB" id="3862662at2759"/>
<evidence type="ECO:0000259" key="7">
    <source>
        <dbReference type="PROSITE" id="PS50048"/>
    </source>
</evidence>
<feature type="compositionally biased region" description="Basic and acidic residues" evidence="6">
    <location>
        <begin position="87"/>
        <end position="98"/>
    </location>
</feature>
<evidence type="ECO:0000256" key="6">
    <source>
        <dbReference type="SAM" id="MobiDB-lite"/>
    </source>
</evidence>
<feature type="region of interest" description="Disordered" evidence="6">
    <location>
        <begin position="52"/>
        <end position="121"/>
    </location>
</feature>
<dbReference type="Pfam" id="PF00172">
    <property type="entry name" value="Zn_clus"/>
    <property type="match status" value="1"/>
</dbReference>
<protein>
    <recommendedName>
        <fullName evidence="7">Zn(2)-C6 fungal-type domain-containing protein</fullName>
    </recommendedName>
</protein>